<evidence type="ECO:0000256" key="4">
    <source>
        <dbReference type="ARBA" id="ARBA00022989"/>
    </source>
</evidence>
<sequence length="396" mass="42162">MSLVKRPRAIPLGYIARNLWVRRVTTALTAAGMALVIYTFATVQMMSEGIRATLVATGQPDNLLVLRKGSGAEINSGIDRVQAALLETLPGVARGDGGRPILSKETVVLNSLAKRSNGKPSNVSMRGTSVAGLALRPQVQLIQGRMFRPGTAEVVVGRAVAEGFMGADLGQTLRFGGREWRIVGIFDASRTGFDSEIWGDVELMMQSFRRNAFSTVVMRLTDGPTGAAAVQAAIAADPRLTVDAKVETRFYEEQSEALAKFINVLGTALSVIFSIGAVVGAMITMFAAVAQRTGEIGTLRALGFRRRAVLIAFLLESLLLSLVGGVLGLLAASGMQAVRISTTNFQTFAELAFEFRMTPGIIVATLLFALAMGVAGGFIPAWRAARLRIVDCLRAA</sequence>
<feature type="transmembrane region" description="Helical" evidence="6">
    <location>
        <begin position="357"/>
        <end position="379"/>
    </location>
</feature>
<evidence type="ECO:0000256" key="2">
    <source>
        <dbReference type="ARBA" id="ARBA00022475"/>
    </source>
</evidence>
<evidence type="ECO:0000259" key="7">
    <source>
        <dbReference type="Pfam" id="PF02687"/>
    </source>
</evidence>
<accession>A0A940YFJ6</accession>
<comment type="caution">
    <text evidence="9">The sequence shown here is derived from an EMBL/GenBank/DDBJ whole genome shotgun (WGS) entry which is preliminary data.</text>
</comment>
<keyword evidence="10" id="KW-1185">Reference proteome</keyword>
<evidence type="ECO:0000259" key="8">
    <source>
        <dbReference type="Pfam" id="PF12704"/>
    </source>
</evidence>
<dbReference type="PANTHER" id="PTHR30572">
    <property type="entry name" value="MEMBRANE COMPONENT OF TRANSPORTER-RELATED"/>
    <property type="match status" value="1"/>
</dbReference>
<keyword evidence="2" id="KW-1003">Cell membrane</keyword>
<name>A0A940YFJ6_9BURK</name>
<feature type="transmembrane region" description="Helical" evidence="6">
    <location>
        <begin position="310"/>
        <end position="337"/>
    </location>
</feature>
<keyword evidence="5 6" id="KW-0472">Membrane</keyword>
<evidence type="ECO:0000256" key="6">
    <source>
        <dbReference type="SAM" id="Phobius"/>
    </source>
</evidence>
<dbReference type="InterPro" id="IPR003838">
    <property type="entry name" value="ABC3_permease_C"/>
</dbReference>
<keyword evidence="4 6" id="KW-1133">Transmembrane helix</keyword>
<dbReference type="GO" id="GO:0005886">
    <property type="term" value="C:plasma membrane"/>
    <property type="evidence" value="ECO:0007669"/>
    <property type="project" value="UniProtKB-SubCell"/>
</dbReference>
<dbReference type="GO" id="GO:0022857">
    <property type="term" value="F:transmembrane transporter activity"/>
    <property type="evidence" value="ECO:0007669"/>
    <property type="project" value="TreeGrafter"/>
</dbReference>
<organism evidence="9 10">
    <name type="scientific">Ideonella alba</name>
    <dbReference type="NCBI Taxonomy" id="2824118"/>
    <lineage>
        <taxon>Bacteria</taxon>
        <taxon>Pseudomonadati</taxon>
        <taxon>Pseudomonadota</taxon>
        <taxon>Betaproteobacteria</taxon>
        <taxon>Burkholderiales</taxon>
        <taxon>Sphaerotilaceae</taxon>
        <taxon>Ideonella</taxon>
    </lineage>
</organism>
<dbReference type="Pfam" id="PF02687">
    <property type="entry name" value="FtsX"/>
    <property type="match status" value="1"/>
</dbReference>
<dbReference type="EMBL" id="JAGQDD010000001">
    <property type="protein sequence ID" value="MBQ0929054.1"/>
    <property type="molecule type" value="Genomic_DNA"/>
</dbReference>
<dbReference type="InterPro" id="IPR025857">
    <property type="entry name" value="MacB_PCD"/>
</dbReference>
<proteinExistence type="predicted"/>
<evidence type="ECO:0000256" key="5">
    <source>
        <dbReference type="ARBA" id="ARBA00023136"/>
    </source>
</evidence>
<gene>
    <name evidence="9" type="ORF">KAK03_01055</name>
</gene>
<evidence type="ECO:0000313" key="10">
    <source>
        <dbReference type="Proteomes" id="UP000676246"/>
    </source>
</evidence>
<evidence type="ECO:0000256" key="1">
    <source>
        <dbReference type="ARBA" id="ARBA00004651"/>
    </source>
</evidence>
<feature type="domain" description="MacB-like periplasmic core" evidence="8">
    <location>
        <begin position="26"/>
        <end position="233"/>
    </location>
</feature>
<feature type="domain" description="ABC3 transporter permease C-terminal" evidence="7">
    <location>
        <begin position="269"/>
        <end position="387"/>
    </location>
</feature>
<dbReference type="AlphaFoldDB" id="A0A940YFJ6"/>
<dbReference type="RefSeq" id="WP_210851228.1">
    <property type="nucleotide sequence ID" value="NZ_JAGQDD010000001.1"/>
</dbReference>
<comment type="subcellular location">
    <subcellularLocation>
        <location evidence="1">Cell membrane</location>
        <topology evidence="1">Multi-pass membrane protein</topology>
    </subcellularLocation>
</comment>
<dbReference type="Pfam" id="PF12704">
    <property type="entry name" value="MacB_PCD"/>
    <property type="match status" value="1"/>
</dbReference>
<protein>
    <submittedName>
        <fullName evidence="9">ABC transporter permease</fullName>
    </submittedName>
</protein>
<keyword evidence="3 6" id="KW-0812">Transmembrane</keyword>
<feature type="transmembrane region" description="Helical" evidence="6">
    <location>
        <begin position="20"/>
        <end position="41"/>
    </location>
</feature>
<feature type="transmembrane region" description="Helical" evidence="6">
    <location>
        <begin position="264"/>
        <end position="289"/>
    </location>
</feature>
<dbReference type="Proteomes" id="UP000676246">
    <property type="component" value="Unassembled WGS sequence"/>
</dbReference>
<dbReference type="PANTHER" id="PTHR30572:SF15">
    <property type="entry name" value="ABC TRANSPORTER PERMEASE"/>
    <property type="match status" value="1"/>
</dbReference>
<reference evidence="9 10" key="1">
    <citation type="submission" date="2021-04" db="EMBL/GenBank/DDBJ databases">
        <title>The genome sequence of Ideonella sp. 3Y2.</title>
        <authorList>
            <person name="Liu Y."/>
        </authorList>
    </citation>
    <scope>NUCLEOTIDE SEQUENCE [LARGE SCALE GENOMIC DNA]</scope>
    <source>
        <strain evidence="9 10">3Y2</strain>
    </source>
</reference>
<evidence type="ECO:0000256" key="3">
    <source>
        <dbReference type="ARBA" id="ARBA00022692"/>
    </source>
</evidence>
<dbReference type="InterPro" id="IPR050250">
    <property type="entry name" value="Macrolide_Exporter_MacB"/>
</dbReference>
<evidence type="ECO:0000313" key="9">
    <source>
        <dbReference type="EMBL" id="MBQ0929054.1"/>
    </source>
</evidence>